<name>A0A6A3B2N2_HIBSY</name>
<feature type="compositionally biased region" description="Acidic residues" evidence="2">
    <location>
        <begin position="648"/>
        <end position="661"/>
    </location>
</feature>
<reference evidence="4" key="1">
    <citation type="submission" date="2019-09" db="EMBL/GenBank/DDBJ databases">
        <title>Draft genome information of white flower Hibiscus syriacus.</title>
        <authorList>
            <person name="Kim Y.-M."/>
        </authorList>
    </citation>
    <scope>NUCLEOTIDE SEQUENCE [LARGE SCALE GENOMIC DNA]</scope>
    <source>
        <strain evidence="4">YM2019G1</strain>
    </source>
</reference>
<evidence type="ECO:0000259" key="3">
    <source>
        <dbReference type="PROSITE" id="PS50969"/>
    </source>
</evidence>
<feature type="compositionally biased region" description="Low complexity" evidence="2">
    <location>
        <begin position="481"/>
        <end position="491"/>
    </location>
</feature>
<protein>
    <recommendedName>
        <fullName evidence="3">FCP1 homology domain-containing protein</fullName>
    </recommendedName>
</protein>
<accession>A0A6A3B2N2</accession>
<organism evidence="4 5">
    <name type="scientific">Hibiscus syriacus</name>
    <name type="common">Rose of Sharon</name>
    <dbReference type="NCBI Taxonomy" id="106335"/>
    <lineage>
        <taxon>Eukaryota</taxon>
        <taxon>Viridiplantae</taxon>
        <taxon>Streptophyta</taxon>
        <taxon>Embryophyta</taxon>
        <taxon>Tracheophyta</taxon>
        <taxon>Spermatophyta</taxon>
        <taxon>Magnoliopsida</taxon>
        <taxon>eudicotyledons</taxon>
        <taxon>Gunneridae</taxon>
        <taxon>Pentapetalae</taxon>
        <taxon>rosids</taxon>
        <taxon>malvids</taxon>
        <taxon>Malvales</taxon>
        <taxon>Malvaceae</taxon>
        <taxon>Malvoideae</taxon>
        <taxon>Hibiscus</taxon>
    </lineage>
</organism>
<evidence type="ECO:0000313" key="4">
    <source>
        <dbReference type="EMBL" id="KAE8710921.1"/>
    </source>
</evidence>
<dbReference type="SUPFAM" id="SSF56784">
    <property type="entry name" value="HAD-like"/>
    <property type="match status" value="1"/>
</dbReference>
<evidence type="ECO:0000313" key="5">
    <source>
        <dbReference type="Proteomes" id="UP000436088"/>
    </source>
</evidence>
<dbReference type="PROSITE" id="PS50969">
    <property type="entry name" value="FCP1"/>
    <property type="match status" value="1"/>
</dbReference>
<evidence type="ECO:0000256" key="2">
    <source>
        <dbReference type="SAM" id="MobiDB-lite"/>
    </source>
</evidence>
<dbReference type="SMART" id="SM00577">
    <property type="entry name" value="CPDc"/>
    <property type="match status" value="1"/>
</dbReference>
<feature type="region of interest" description="Disordered" evidence="2">
    <location>
        <begin position="465"/>
        <end position="504"/>
    </location>
</feature>
<dbReference type="InterPro" id="IPR004274">
    <property type="entry name" value="FCP1_dom"/>
</dbReference>
<feature type="domain" description="FCP1 homology" evidence="3">
    <location>
        <begin position="669"/>
        <end position="822"/>
    </location>
</feature>
<dbReference type="InterPro" id="IPR023214">
    <property type="entry name" value="HAD_sf"/>
</dbReference>
<comment type="caution">
    <text evidence="4">The sequence shown here is derived from an EMBL/GenBank/DDBJ whole genome shotgun (WGS) entry which is preliminary data.</text>
</comment>
<dbReference type="PANTHER" id="PTHR12210">
    <property type="entry name" value="DULLARD PROTEIN PHOSPHATASE"/>
    <property type="match status" value="1"/>
</dbReference>
<keyword evidence="5" id="KW-1185">Reference proteome</keyword>
<feature type="coiled-coil region" evidence="1">
    <location>
        <begin position="247"/>
        <end position="274"/>
    </location>
</feature>
<dbReference type="AlphaFoldDB" id="A0A6A3B2N2"/>
<gene>
    <name evidence="4" type="ORF">F3Y22_tig00110318pilonHSYRG00085</name>
</gene>
<sequence>MESMGGKIVGGANDFEIEVETRKQPKGGYMYFYMTECKRMKEGGEHISSISVLGVGNEGKSVVEVYKSKNWKALTSKYGLKHKVTYAEFEEEIKSGSYLGDELKARVLLYLVEIFLCPTGDTSTNKDYMKLICDEGLKGEFNWVEYVHSRLIELIITFKKDNQRYLKGCIVILEVALFNFWPGCEAVPAYERTGVAHIRAWGKEEVVRVMAKLKLDRPRKQERSNFDILMSELADIKINQFGIMQRQSRVEEKLERVEETLERHKGELEGKIVDEKIDGVVKDIEVLRGEVVKEVEVLRGDLKMVEKADIPSGIDDIEAAICDYLWNSRLESGYFVISMGNQFASVYDVATLKPTEWVGGMVIDLLAWTVCYDSKKSLRWIDYLPYYLVQQALNANNKESVESIVNFWGPILDNYVKFTDCEKIMITINHLNSQAKRLVDGIDRFYRTTGCWRVGSIVNIKRSASTPKLAPKRHRQKHGLSQSSSQPRSSQPQPPSQTNDSSEEIRSFETLNFRSDMEKQRLQTSFKVRKFRPKRVIDLAGYDFVEKLDWKRVKEVRLDQEREEINPIGHKDDQPVGDTMMEEAPEAQVGEDVTIKTVMEYMVNFREHIDSLVSGMQADISSLRDEVSMLSDELHQRHQTNVDNQAVNDDEDEDDDDDDDPNNYIVSAAPPSRKLVIFNLNSVLAYIPRQPADVVLGTGLYEFLHFCLDNFVVSIWTSKIRHNVDRVLEKLPSFSEHFLFVWDQAKFETYDNVTYYKDLNDVWNTCPDFNELNTLLVDDSAGKMIYNPKYNCICPHTFDATSHSNNSALEKDGNIREYLENLLNAPNVPDFIRNNPFSSD</sequence>
<dbReference type="Proteomes" id="UP000436088">
    <property type="component" value="Unassembled WGS sequence"/>
</dbReference>
<dbReference type="Gene3D" id="3.40.50.1000">
    <property type="entry name" value="HAD superfamily/HAD-like"/>
    <property type="match status" value="1"/>
</dbReference>
<keyword evidence="1" id="KW-0175">Coiled coil</keyword>
<feature type="region of interest" description="Disordered" evidence="2">
    <location>
        <begin position="637"/>
        <end position="665"/>
    </location>
</feature>
<dbReference type="InterPro" id="IPR050365">
    <property type="entry name" value="TIM50"/>
</dbReference>
<dbReference type="InterPro" id="IPR036412">
    <property type="entry name" value="HAD-like_sf"/>
</dbReference>
<proteinExistence type="predicted"/>
<dbReference type="EMBL" id="VEPZ02000926">
    <property type="protein sequence ID" value="KAE8710921.1"/>
    <property type="molecule type" value="Genomic_DNA"/>
</dbReference>
<dbReference type="Pfam" id="PF03031">
    <property type="entry name" value="NIF"/>
    <property type="match status" value="1"/>
</dbReference>
<evidence type="ECO:0000256" key="1">
    <source>
        <dbReference type="SAM" id="Coils"/>
    </source>
</evidence>